<reference evidence="1 2" key="1">
    <citation type="journal article" date="2024" name="Science">
        <title>Giant polyketide synthase enzymes in the biosynthesis of giant marine polyether toxins.</title>
        <authorList>
            <person name="Fallon T.R."/>
            <person name="Shende V.V."/>
            <person name="Wierzbicki I.H."/>
            <person name="Pendleton A.L."/>
            <person name="Watervoot N.F."/>
            <person name="Auber R.P."/>
            <person name="Gonzalez D.J."/>
            <person name="Wisecaver J.H."/>
            <person name="Moore B.S."/>
        </authorList>
    </citation>
    <scope>NUCLEOTIDE SEQUENCE [LARGE SCALE GENOMIC DNA]</scope>
    <source>
        <strain evidence="1 2">12B1</strain>
    </source>
</reference>
<keyword evidence="2" id="KW-1185">Reference proteome</keyword>
<evidence type="ECO:0000313" key="1">
    <source>
        <dbReference type="EMBL" id="KAL1528146.1"/>
    </source>
</evidence>
<accession>A0AB34K4Y9</accession>
<proteinExistence type="predicted"/>
<name>A0AB34K4Y9_PRYPA</name>
<evidence type="ECO:0000313" key="2">
    <source>
        <dbReference type="Proteomes" id="UP001515480"/>
    </source>
</evidence>
<organism evidence="1 2">
    <name type="scientific">Prymnesium parvum</name>
    <name type="common">Toxic golden alga</name>
    <dbReference type="NCBI Taxonomy" id="97485"/>
    <lineage>
        <taxon>Eukaryota</taxon>
        <taxon>Haptista</taxon>
        <taxon>Haptophyta</taxon>
        <taxon>Prymnesiophyceae</taxon>
        <taxon>Prymnesiales</taxon>
        <taxon>Prymnesiaceae</taxon>
        <taxon>Prymnesium</taxon>
    </lineage>
</organism>
<protein>
    <submittedName>
        <fullName evidence="1">Uncharacterized protein</fullName>
    </submittedName>
</protein>
<comment type="caution">
    <text evidence="1">The sequence shown here is derived from an EMBL/GenBank/DDBJ whole genome shotgun (WGS) entry which is preliminary data.</text>
</comment>
<gene>
    <name evidence="1" type="ORF">AB1Y20_009508</name>
</gene>
<dbReference type="EMBL" id="JBGBPQ010000002">
    <property type="protein sequence ID" value="KAL1528146.1"/>
    <property type="molecule type" value="Genomic_DNA"/>
</dbReference>
<dbReference type="AlphaFoldDB" id="A0AB34K4Y9"/>
<dbReference type="Proteomes" id="UP001515480">
    <property type="component" value="Unassembled WGS sequence"/>
</dbReference>
<sequence>MWAAAEMNSLQIELINRRHSASFGLGRLIDYSDSEEDVPPVVDCETVARAQQPVTPDVLRSAEVGTTFALEDRNCVAHATWRRVLVSTVSSALAAWRSRCVALSMHIALAA</sequence>